<dbReference type="AlphaFoldDB" id="A0A0K2JES5"/>
<evidence type="ECO:0000313" key="2">
    <source>
        <dbReference type="Proteomes" id="UP000062963"/>
    </source>
</evidence>
<organism evidence="1 2">
    <name type="scientific">Spiroplasma kunkelii CR2-3x</name>
    <dbReference type="NCBI Taxonomy" id="273035"/>
    <lineage>
        <taxon>Bacteria</taxon>
        <taxon>Bacillati</taxon>
        <taxon>Mycoplasmatota</taxon>
        <taxon>Mollicutes</taxon>
        <taxon>Entomoplasmatales</taxon>
        <taxon>Spiroplasmataceae</taxon>
        <taxon>Spiroplasma</taxon>
    </lineage>
</organism>
<evidence type="ECO:0000313" key="1">
    <source>
        <dbReference type="EMBL" id="ALA96943.1"/>
    </source>
</evidence>
<sequence>MEREGKIMAKKQIKRNVEKMRMDKNICWMIIDGKECFKRVSKNWNGIGVPACEEHTKIFQELMKETYDYGVNNQKEYLEQYEKGFKKGIEETRTEIKKKYPQVYKN</sequence>
<dbReference type="EMBL" id="CP010899">
    <property type="protein sequence ID" value="ALA96943.1"/>
    <property type="molecule type" value="Genomic_DNA"/>
</dbReference>
<name>A0A0K2JES5_SPIKU</name>
<keyword evidence="2" id="KW-1185">Reference proteome</keyword>
<dbReference type="PATRIC" id="fig|273035.7.peg.19"/>
<dbReference type="STRING" id="273035.SKUN_0018"/>
<accession>A0A0K2JES5</accession>
<reference evidence="1 2" key="1">
    <citation type="journal article" date="2015" name="Genome Announc.">
        <title>Complete Genome Sequence of Spiroplasma kunkelii Strain CR2-3x, Causal Agent of Corn Stunt Disease in Zea mays L.</title>
        <authorList>
            <person name="Davis R.E."/>
            <person name="Shao J."/>
            <person name="Dally E.L."/>
            <person name="Zhao Y."/>
            <person name="Gasparich G.E."/>
            <person name="Gaynor B.J."/>
            <person name="Athey J.C."/>
            <person name="Harrison N.A."/>
            <person name="Donofrio N."/>
        </authorList>
    </citation>
    <scope>NUCLEOTIDE SEQUENCE [LARGE SCALE GENOMIC DNA]</scope>
    <source>
        <strain evidence="1 2">CR2-3x</strain>
    </source>
</reference>
<gene>
    <name evidence="1" type="ORF">SKUN_0018</name>
</gene>
<dbReference type="Proteomes" id="UP000062963">
    <property type="component" value="Chromosome"/>
</dbReference>
<proteinExistence type="predicted"/>
<dbReference type="KEGG" id="skn:SKUN_0018"/>
<protein>
    <submittedName>
        <fullName evidence="1">Uncharacterized protein</fullName>
    </submittedName>
</protein>